<gene>
    <name evidence="2" type="ORF">CM83_9215</name>
</gene>
<evidence type="ECO:0000256" key="1">
    <source>
        <dbReference type="SAM" id="MobiDB-lite"/>
    </source>
</evidence>
<sequence>RVQNTTEPNTTFKPTTAKGTTERMRPSGIPTITHYLPIQTSVGPSEAVKTTKPAVPTKPTPKPTSKPAMKPPKPFVKNQPTTIKATEKYSPTIKATEKPATTTKATENTTIKATERPTMAPTKQNVPVAEKLVQKQPVSVLDAASSDMISVSVSTPSGPPSTL</sequence>
<name>A0A0A9X5J7_LYGHE</name>
<dbReference type="EMBL" id="GBHO01028355">
    <property type="protein sequence ID" value="JAG15249.1"/>
    <property type="molecule type" value="Transcribed_RNA"/>
</dbReference>
<reference evidence="2" key="2">
    <citation type="submission" date="2014-07" db="EMBL/GenBank/DDBJ databases">
        <authorList>
            <person name="Hull J."/>
        </authorList>
    </citation>
    <scope>NUCLEOTIDE SEQUENCE</scope>
</reference>
<feature type="compositionally biased region" description="Low complexity" evidence="1">
    <location>
        <begin position="1"/>
        <end position="19"/>
    </location>
</feature>
<feature type="compositionally biased region" description="Low complexity" evidence="1">
    <location>
        <begin position="91"/>
        <end position="112"/>
    </location>
</feature>
<feature type="non-terminal residue" evidence="2">
    <location>
        <position position="163"/>
    </location>
</feature>
<feature type="region of interest" description="Disordered" evidence="1">
    <location>
        <begin position="1"/>
        <end position="125"/>
    </location>
</feature>
<organism evidence="2">
    <name type="scientific">Lygus hesperus</name>
    <name type="common">Western plant bug</name>
    <dbReference type="NCBI Taxonomy" id="30085"/>
    <lineage>
        <taxon>Eukaryota</taxon>
        <taxon>Metazoa</taxon>
        <taxon>Ecdysozoa</taxon>
        <taxon>Arthropoda</taxon>
        <taxon>Hexapoda</taxon>
        <taxon>Insecta</taxon>
        <taxon>Pterygota</taxon>
        <taxon>Neoptera</taxon>
        <taxon>Paraneoptera</taxon>
        <taxon>Hemiptera</taxon>
        <taxon>Heteroptera</taxon>
        <taxon>Panheteroptera</taxon>
        <taxon>Cimicomorpha</taxon>
        <taxon>Miridae</taxon>
        <taxon>Mirini</taxon>
        <taxon>Lygus</taxon>
    </lineage>
</organism>
<evidence type="ECO:0000313" key="2">
    <source>
        <dbReference type="EMBL" id="JAG15249.1"/>
    </source>
</evidence>
<protein>
    <submittedName>
        <fullName evidence="2">Uncharacterized protein</fullName>
    </submittedName>
</protein>
<feature type="compositionally biased region" description="Pro residues" evidence="1">
    <location>
        <begin position="56"/>
        <end position="74"/>
    </location>
</feature>
<proteinExistence type="predicted"/>
<dbReference type="AlphaFoldDB" id="A0A0A9X5J7"/>
<feature type="non-terminal residue" evidence="2">
    <location>
        <position position="1"/>
    </location>
</feature>
<reference evidence="2" key="1">
    <citation type="journal article" date="2014" name="PLoS ONE">
        <title>Transcriptome-Based Identification of ABC Transporters in the Western Tarnished Plant Bug Lygus hesperus.</title>
        <authorList>
            <person name="Hull J.J."/>
            <person name="Chaney K."/>
            <person name="Geib S.M."/>
            <person name="Fabrick J.A."/>
            <person name="Brent C.S."/>
            <person name="Walsh D."/>
            <person name="Lavine L.C."/>
        </authorList>
    </citation>
    <scope>NUCLEOTIDE SEQUENCE</scope>
</reference>
<accession>A0A0A9X5J7</accession>